<evidence type="ECO:0000313" key="2">
    <source>
        <dbReference type="Proteomes" id="UP000824120"/>
    </source>
</evidence>
<organism evidence="1 2">
    <name type="scientific">Solanum commersonii</name>
    <name type="common">Commerson's wild potato</name>
    <name type="synonym">Commerson's nightshade</name>
    <dbReference type="NCBI Taxonomy" id="4109"/>
    <lineage>
        <taxon>Eukaryota</taxon>
        <taxon>Viridiplantae</taxon>
        <taxon>Streptophyta</taxon>
        <taxon>Embryophyta</taxon>
        <taxon>Tracheophyta</taxon>
        <taxon>Spermatophyta</taxon>
        <taxon>Magnoliopsida</taxon>
        <taxon>eudicotyledons</taxon>
        <taxon>Gunneridae</taxon>
        <taxon>Pentapetalae</taxon>
        <taxon>asterids</taxon>
        <taxon>lamiids</taxon>
        <taxon>Solanales</taxon>
        <taxon>Solanaceae</taxon>
        <taxon>Solanoideae</taxon>
        <taxon>Solaneae</taxon>
        <taxon>Solanum</taxon>
    </lineage>
</organism>
<dbReference type="Proteomes" id="UP000824120">
    <property type="component" value="Chromosome 6"/>
</dbReference>
<comment type="caution">
    <text evidence="1">The sequence shown here is derived from an EMBL/GenBank/DDBJ whole genome shotgun (WGS) entry which is preliminary data.</text>
</comment>
<proteinExistence type="predicted"/>
<dbReference type="EMBL" id="JACXVP010000006">
    <property type="protein sequence ID" value="KAG5599448.1"/>
    <property type="molecule type" value="Genomic_DNA"/>
</dbReference>
<gene>
    <name evidence="1" type="ORF">H5410_030818</name>
</gene>
<keyword evidence="2" id="KW-1185">Reference proteome</keyword>
<protein>
    <submittedName>
        <fullName evidence="1">Uncharacterized protein</fullName>
    </submittedName>
</protein>
<dbReference type="AlphaFoldDB" id="A0A9J5YII0"/>
<sequence>MIKHLARIANPKPGPHELAFGNHLTSMCKAFNVPLDEGRVLNRNGCTMMLLMLNLKPLALLWLSQRGKLLV</sequence>
<accession>A0A9J5YII0</accession>
<name>A0A9J5YII0_SOLCO</name>
<evidence type="ECO:0000313" key="1">
    <source>
        <dbReference type="EMBL" id="KAG5599448.1"/>
    </source>
</evidence>
<reference evidence="1 2" key="1">
    <citation type="submission" date="2020-09" db="EMBL/GenBank/DDBJ databases">
        <title>De no assembly of potato wild relative species, Solanum commersonii.</title>
        <authorList>
            <person name="Cho K."/>
        </authorList>
    </citation>
    <scope>NUCLEOTIDE SEQUENCE [LARGE SCALE GENOMIC DNA]</scope>
    <source>
        <strain evidence="1">LZ3.2</strain>
        <tissue evidence="1">Leaf</tissue>
    </source>
</reference>